<dbReference type="PROSITE" id="PS50191">
    <property type="entry name" value="CRAL_TRIO"/>
    <property type="match status" value="1"/>
</dbReference>
<dbReference type="FunCoup" id="A0A673WJN8">
    <property type="interactions" value="1414"/>
</dbReference>
<comment type="subcellular location">
    <subcellularLocation>
        <location evidence="1">Cell membrane</location>
    </subcellularLocation>
    <subcellularLocation>
        <location evidence="2">Nucleus</location>
        <location evidence="2">Nucleolus</location>
    </subcellularLocation>
</comment>
<feature type="domain" description="CRAL-TRIO" evidence="17">
    <location>
        <begin position="1579"/>
        <end position="1737"/>
    </location>
</feature>
<gene>
    <name evidence="18" type="primary">NF1</name>
    <name evidence="18" type="synonym">LOC115154566</name>
</gene>
<dbReference type="SUPFAM" id="SSF48350">
    <property type="entry name" value="GTPase activation domain, GAP"/>
    <property type="match status" value="1"/>
</dbReference>
<keyword evidence="7" id="KW-0007">Acetylation</keyword>
<dbReference type="Pfam" id="PF21877">
    <property type="entry name" value="PH_NF1"/>
    <property type="match status" value="1"/>
</dbReference>
<organism evidence="18 19">
    <name type="scientific">Salmo trutta</name>
    <name type="common">Brown trout</name>
    <dbReference type="NCBI Taxonomy" id="8032"/>
    <lineage>
        <taxon>Eukaryota</taxon>
        <taxon>Metazoa</taxon>
        <taxon>Chordata</taxon>
        <taxon>Craniata</taxon>
        <taxon>Vertebrata</taxon>
        <taxon>Euteleostomi</taxon>
        <taxon>Actinopterygii</taxon>
        <taxon>Neopterygii</taxon>
        <taxon>Teleostei</taxon>
        <taxon>Protacanthopterygii</taxon>
        <taxon>Salmoniformes</taxon>
        <taxon>Salmonidae</taxon>
        <taxon>Salmoninae</taxon>
        <taxon>Salmo</taxon>
    </lineage>
</organism>
<dbReference type="FunFam" id="2.30.29.30:FF:000070">
    <property type="entry name" value="Neurofibromin 1"/>
    <property type="match status" value="1"/>
</dbReference>
<keyword evidence="10" id="KW-0539">Nucleus</keyword>
<keyword evidence="19" id="KW-1185">Reference proteome</keyword>
<dbReference type="InterPro" id="IPR036865">
    <property type="entry name" value="CRAL-TRIO_dom_sf"/>
</dbReference>
<dbReference type="GO" id="GO:0005737">
    <property type="term" value="C:cytoplasm"/>
    <property type="evidence" value="ECO:0007669"/>
    <property type="project" value="UniProtKB-ARBA"/>
</dbReference>
<dbReference type="Pfam" id="PF00616">
    <property type="entry name" value="RasGAP"/>
    <property type="match status" value="1"/>
</dbReference>
<keyword evidence="3" id="KW-0343">GTPase activation</keyword>
<evidence type="ECO:0000256" key="15">
    <source>
        <dbReference type="SAM" id="MobiDB-lite"/>
    </source>
</evidence>
<name>A0A673WJN8_SALTR</name>
<comment type="subunit">
    <text evidence="12">Interacts with HTR6. Interacts with SPRED2.</text>
</comment>
<dbReference type="Proteomes" id="UP000472277">
    <property type="component" value="Chromosome 19"/>
</dbReference>
<dbReference type="CDD" id="cd13313">
    <property type="entry name" value="PH_NF1"/>
    <property type="match status" value="1"/>
</dbReference>
<dbReference type="SUPFAM" id="SSF52087">
    <property type="entry name" value="CRAL/TRIO domain"/>
    <property type="match status" value="1"/>
</dbReference>
<evidence type="ECO:0000256" key="10">
    <source>
        <dbReference type="ARBA" id="ARBA00023242"/>
    </source>
</evidence>
<dbReference type="GeneTree" id="ENSGT00550000074797"/>
<dbReference type="Gene3D" id="2.30.29.30">
    <property type="entry name" value="Pleckstrin-homology domain (PH domain)/Phosphotyrosine-binding domain (PTB)"/>
    <property type="match status" value="1"/>
</dbReference>
<dbReference type="GO" id="GO:0050793">
    <property type="term" value="P:regulation of developmental process"/>
    <property type="evidence" value="ECO:0007669"/>
    <property type="project" value="UniProtKB-ARBA"/>
</dbReference>
<proteinExistence type="predicted"/>
<evidence type="ECO:0000256" key="2">
    <source>
        <dbReference type="ARBA" id="ARBA00004604"/>
    </source>
</evidence>
<evidence type="ECO:0000256" key="13">
    <source>
        <dbReference type="ARBA" id="ARBA00074788"/>
    </source>
</evidence>
<keyword evidence="4" id="KW-1003">Cell membrane</keyword>
<keyword evidence="8" id="KW-0446">Lipid-binding</keyword>
<dbReference type="GO" id="GO:0005730">
    <property type="term" value="C:nucleolus"/>
    <property type="evidence" value="ECO:0007669"/>
    <property type="project" value="UniProtKB-SubCell"/>
</dbReference>
<dbReference type="PROSITE" id="PS00509">
    <property type="entry name" value="RAS_GTPASE_ACTIV_1"/>
    <property type="match status" value="1"/>
</dbReference>
<comment type="function">
    <text evidence="11">Stimulates the GTPase activity of Ras. NF1 shows greater affinity for Ras GAP, but lower specific activity. May be a regulator of Ras activity.</text>
</comment>
<dbReference type="InterPro" id="IPR023152">
    <property type="entry name" value="RasGAP_CS"/>
</dbReference>
<evidence type="ECO:0000259" key="17">
    <source>
        <dbReference type="PROSITE" id="PS50191"/>
    </source>
</evidence>
<dbReference type="PANTHER" id="PTHR10194:SF142">
    <property type="entry name" value="NEUROFIBROMIN"/>
    <property type="match status" value="1"/>
</dbReference>
<evidence type="ECO:0000256" key="14">
    <source>
        <dbReference type="ARBA" id="ARBA00081423"/>
    </source>
</evidence>
<dbReference type="Gene3D" id="1.10.506.10">
    <property type="entry name" value="GTPase Activation - p120gap, domain 1"/>
    <property type="match status" value="2"/>
</dbReference>
<dbReference type="Ensembl" id="ENSSTUT00000012912.1">
    <property type="protein sequence ID" value="ENSSTUP00000012185.1"/>
    <property type="gene ID" value="ENSSTUG00000005435.1"/>
</dbReference>
<evidence type="ECO:0000256" key="1">
    <source>
        <dbReference type="ARBA" id="ARBA00004236"/>
    </source>
</evidence>
<evidence type="ECO:0000259" key="16">
    <source>
        <dbReference type="PROSITE" id="PS50018"/>
    </source>
</evidence>
<dbReference type="InterPro" id="IPR001936">
    <property type="entry name" value="RasGAP_dom"/>
</dbReference>
<keyword evidence="5" id="KW-0597">Phosphoprotein</keyword>
<dbReference type="FunFam" id="1.10.506.10:FF:000015">
    <property type="entry name" value="Neurofibromin isoform 1"/>
    <property type="match status" value="1"/>
</dbReference>
<dbReference type="InterPro" id="IPR001251">
    <property type="entry name" value="CRAL-TRIO_dom"/>
</dbReference>
<keyword evidence="6" id="KW-0832">Ubl conjugation</keyword>
<dbReference type="SMART" id="SM00323">
    <property type="entry name" value="RasGAP"/>
    <property type="match status" value="1"/>
</dbReference>
<evidence type="ECO:0000256" key="11">
    <source>
        <dbReference type="ARBA" id="ARBA00059799"/>
    </source>
</evidence>
<feature type="domain" description="Ras-GAP" evidence="16">
    <location>
        <begin position="1234"/>
        <end position="1450"/>
    </location>
</feature>
<sequence length="2840" mass="320219">MAAHKPVEWVQAVISRFDEQLPVKVGQQNTHTKVSTEHNKECLINISKYKFSLVISGLTNILKNVNNMRIFGEAAEKNLYLSQLIILDTLEKCLAGQPKDCMRLDETMLVKQLLPEICHFIHTYREGHQHAAELRNSASGVLFSLSCNNFNAVFSRISTRLQELTVCSEDTVDVHDIELIQYINVDCAKLKKLLQETVFKFKALKKPAQLSVINSLEKAFWNWVEYYPDEFTMLYQRPQTDMADCAEKLFDLVDSFAESAKRKAAVWPLQIILLILCPEITQDLSRETVEDTKVNKKLFLENLRKALAGHGGSKQLTESAAIACVKLCKASTYINWEDHSVIFLLVQSIVVDLKALLFNPAKPFSRGAGSQNADVDLMIHCFVSCFRINPHNNQHFKVCLASSSPPTFHFVLVNSLHKIITNSPLDWWPKIDAVYCYSGELRVMFSETLGHVMRGCTTHAPLRLTPSLTFKEKMTSLKFKEKTTDLDTRSLLLALVKLIHSDPKLMLHNPGKQGQEIQSSTAELIIGLVQLVPLANMGECSQEAMEALLVLHQPETIELWNPDAPIETFWDISSQVLFFICKKLVGHQMINSTEILKWLREILICRNKFLLRNKVGYCVVCYVFHLPVRLIQEGTTLYNISVVLTVCPVFLPQERATVGSGIPICRQAQTKLEVSLYMFLWSPDMEAVLVAMSCFRHLCEEAEVRCCVDEVPVQTILPNYNTFIEFASVSNMMSTGRSALQKRVMALLRRIEHPTAGNKEAWEDTHAKWEQATKLILTHPKTKLEDGQASTHPVPCSYAFPLCKSKIHFTLFGCGLMLFLCCLLSLVLSLCFCVQEWINMTGFLCALGGVCLQQRSAPGLATYSPPMGPLSERKGSMISMASCEGNTETPLGRFLDRLLSLMVCSHEKGVQIRTNVKDLVGLELSPALYPMLFNKLKNSISRFFDAQGPVPINDTNTQFVEQTIAIMKNLLDNHTEGSSEHLGQASIETMMLNLVRYVRILGNIVHAIQIKTKLCQLVEVMMERRDDLSFCQEMKFRNKMVEYLTDWVMGTSNQAADDDVKCLTRDLDQASMEAVVSLLAGLPLQPEEGDGVELMEAKSQLFLKYFTLFMNLLNDCSEVEDDGQQVAGRKRGMSRRLASLRHCTVLAMSNLLNANVDSGLMHSIGLGYHKDLQTRATFMEVLTKILQQGTEFDTLAETVLADRFERLVELVTMMGDQGELPIAMALANVVPCSQWDELARVLVTLFDSRHLLYQLLWNMFSKEVELADSMQTLFRGNSLASKIMTFCFKVYGATYLQKLLEPLLRGVITAPEWQLISFEVDPTRLEQSEILEENQRNLLQITKRFFLAIINSSTEFPPQLRSVCHCLFQATCHSLLNKATVKEKKESKKAVVSQRFPQNSIGAVGSAMFLRFINPAIVSPYEAGILDKKPPPRIERGLKLMSKILQSIANHVLFTKEEHMRPFNDFVKSNFDAARRFFLDIASDCPASDSVNHSLSFISDGNVLALHRLLWNNQEKIGQYLSSNRDHKAVGRRPFDKMATLLAYLGPPEHKPVADTHWSSLNLTSSKFEEFMTRHQVHEKEEFKALKTLNIFYQAGTSKNGNPVFYYITRRFKTGQINGDLLIYHVLLTLKPYYAKPYEIVVDLTHAGPSNRFKTDFLSKWFVVFPGFAYENVAAIYIYNCNTWVREYTKYHERLLTGLKGSKKLLFIDSPARLAEHVEPDQQKLPAATLALEEDLKVFHNALKLAHKDTKVSIKVGSTAVQVTSAERTRVLGQSVFLNDIYYASEIEEICLVDENQFTLTIANQGTPLTFMHQECEAIVQSIIHIRTRWELSQPDSIPQHTKIRPKDVPGTLLNIALLNLGSSDPSLRSETHRLLGFLGCLKYTSMMLTSIEGQLLETSGLCIPANNTLFIVSISKTLAANEPHLTLEFLEECISGFSKSSIELKHLCLEYMTPWLLNLVRFCKHNDDAKRQRVTAILDKLITMTINEKQMYPSIQAKIWGSLGQITDLLDVVLDSFIKTSATGGLGSIKAEVMADTAVALASGNVKLVSSKVIIRMCKIIDKTCLSPTPTLEQHLMWDDIAILARYMLMLSFNNSLDVATHLPYLFHVVTLLVATGPLSLRASTHGLVINIIHSLCTCSQLNFSEETKQVLRLSLTEFSLPKFYLLFGISKVKSAAVIAFRSSYRDRSFSPGSYERETFALSSLETVTEALLEIMEACMRDIPGCKWLDQWTELAQRFAFQYNPSLQPRALVVFGCISKRVTHGQIKQIIRILSKGLESCLKGPDNYNSQVLIEATVIALTKLQPLLNKDSPMHKALFWVAVAVLQLDEVNLYSAGTALLEQNLHTLDSLRVFNDKSPEEVFMEIRKPLEWHCKQMDHFVGLNFNSNFNFALVGHLLKGYRHPSPNTVARTIRILHTLLALVGKHLNCDKFEVNTQSVAYLAALLTVSEEVRSRCSLKHRKSLLLSEVTMENVPMDTYSVHHSDPCCRTLRESQPWTSPKVSERYLVAHYSSVGQISPRTRKSMSLDMGQPSQANTKKLLGTRKSFDHLISDNKAPKRPDMESGITTPPKMRRVAENDYEIESTQRISHHTLRKVSVSESNVLLDEEVLTDPKIQALLLTVLATLVKNTTDDFDQRILYEFLAEASVVFPRVFPVVHNLLDSKINTLLSLCQDPNLLNPIHGIVQSVVYHEESPPQYQPSYLQSFGFNGLWRFAGPFSKQTQIPDYAELIVKFLDALIDTYLPGIDEETSEECLRTPTSPYPPPGQSQLSITANLNLSNSMTSLATSQHSPGIDKENVELSPTTGHCNSGRTRHGSASQVQKQRSAGSFKRPSIKKIV</sequence>
<keyword evidence="9" id="KW-0472">Membrane</keyword>
<dbReference type="InParanoid" id="A0A673WJN8"/>
<evidence type="ECO:0000256" key="7">
    <source>
        <dbReference type="ARBA" id="ARBA00022990"/>
    </source>
</evidence>
<evidence type="ECO:0000256" key="5">
    <source>
        <dbReference type="ARBA" id="ARBA00022553"/>
    </source>
</evidence>
<dbReference type="CDD" id="cd05130">
    <property type="entry name" value="RasGAP_Neurofibromin"/>
    <property type="match status" value="1"/>
</dbReference>
<dbReference type="SUPFAM" id="SSF48371">
    <property type="entry name" value="ARM repeat"/>
    <property type="match status" value="1"/>
</dbReference>
<evidence type="ECO:0000256" key="9">
    <source>
        <dbReference type="ARBA" id="ARBA00023136"/>
    </source>
</evidence>
<dbReference type="InterPro" id="IPR016024">
    <property type="entry name" value="ARM-type_fold"/>
</dbReference>
<evidence type="ECO:0000313" key="19">
    <source>
        <dbReference type="Proteomes" id="UP000472277"/>
    </source>
</evidence>
<feature type="region of interest" description="Disordered" evidence="15">
    <location>
        <begin position="2785"/>
        <end position="2840"/>
    </location>
</feature>
<dbReference type="SMART" id="SM00516">
    <property type="entry name" value="SEC14"/>
    <property type="match status" value="1"/>
</dbReference>
<evidence type="ECO:0000256" key="12">
    <source>
        <dbReference type="ARBA" id="ARBA00062501"/>
    </source>
</evidence>
<evidence type="ECO:0000313" key="18">
    <source>
        <dbReference type="Ensembl" id="ENSSTUP00000012185.1"/>
    </source>
</evidence>
<dbReference type="GO" id="GO:0005886">
    <property type="term" value="C:plasma membrane"/>
    <property type="evidence" value="ECO:0007669"/>
    <property type="project" value="UniProtKB-SubCell"/>
</dbReference>
<accession>A0A673WJN8</accession>
<dbReference type="FunFam" id="1.10.506.10:FF:000023">
    <property type="entry name" value="Neurofibromin isoform 1"/>
    <property type="match status" value="1"/>
</dbReference>
<dbReference type="InterPro" id="IPR008936">
    <property type="entry name" value="Rho_GTPase_activation_prot"/>
</dbReference>
<dbReference type="Gene3D" id="3.40.525.10">
    <property type="entry name" value="CRAL-TRIO lipid binding domain"/>
    <property type="match status" value="1"/>
</dbReference>
<dbReference type="FunFam" id="3.40.525.10:FF:000004">
    <property type="entry name" value="Neurofibromin 1"/>
    <property type="match status" value="1"/>
</dbReference>
<protein>
    <recommendedName>
        <fullName evidence="13">Neurofibromin</fullName>
    </recommendedName>
    <alternativeName>
        <fullName evidence="14">Neurofibromatosis-related protein NF-1</fullName>
    </alternativeName>
</protein>
<dbReference type="GO" id="GO:0008289">
    <property type="term" value="F:lipid binding"/>
    <property type="evidence" value="ECO:0007669"/>
    <property type="project" value="UniProtKB-KW"/>
</dbReference>
<feature type="compositionally biased region" description="Polar residues" evidence="15">
    <location>
        <begin position="2802"/>
        <end position="2828"/>
    </location>
</feature>
<reference evidence="18" key="2">
    <citation type="submission" date="2025-09" db="UniProtKB">
        <authorList>
            <consortium name="Ensembl"/>
        </authorList>
    </citation>
    <scope>IDENTIFICATION</scope>
</reference>
<dbReference type="Pfam" id="PF13716">
    <property type="entry name" value="CRAL_TRIO_2"/>
    <property type="match status" value="1"/>
</dbReference>
<evidence type="ECO:0000256" key="6">
    <source>
        <dbReference type="ARBA" id="ARBA00022843"/>
    </source>
</evidence>
<evidence type="ECO:0000256" key="8">
    <source>
        <dbReference type="ARBA" id="ARBA00023121"/>
    </source>
</evidence>
<dbReference type="OMA" id="SFNNHGP"/>
<dbReference type="PANTHER" id="PTHR10194">
    <property type="entry name" value="RAS GTPASE-ACTIVATING PROTEINS"/>
    <property type="match status" value="1"/>
</dbReference>
<evidence type="ECO:0000256" key="4">
    <source>
        <dbReference type="ARBA" id="ARBA00022475"/>
    </source>
</evidence>
<dbReference type="CDD" id="cd00170">
    <property type="entry name" value="SEC14"/>
    <property type="match status" value="1"/>
</dbReference>
<dbReference type="PROSITE" id="PS50018">
    <property type="entry name" value="RAS_GTPASE_ACTIV_2"/>
    <property type="match status" value="1"/>
</dbReference>
<dbReference type="GO" id="GO:0005096">
    <property type="term" value="F:GTPase activator activity"/>
    <property type="evidence" value="ECO:0007669"/>
    <property type="project" value="UniProtKB-KW"/>
</dbReference>
<dbReference type="InterPro" id="IPR054071">
    <property type="entry name" value="PH_NF1"/>
</dbReference>
<dbReference type="InterPro" id="IPR011993">
    <property type="entry name" value="PH-like_dom_sf"/>
</dbReference>
<evidence type="ECO:0000256" key="3">
    <source>
        <dbReference type="ARBA" id="ARBA00022468"/>
    </source>
</evidence>
<reference evidence="18" key="1">
    <citation type="submission" date="2025-08" db="UniProtKB">
        <authorList>
            <consortium name="Ensembl"/>
        </authorList>
    </citation>
    <scope>IDENTIFICATION</scope>
</reference>
<dbReference type="InterPro" id="IPR039360">
    <property type="entry name" value="Ras_GTPase"/>
</dbReference>